<keyword evidence="2 5" id="KW-0238">DNA-binding</keyword>
<dbReference type="SUPFAM" id="SSF46785">
    <property type="entry name" value="Winged helix' DNA-binding domain"/>
    <property type="match status" value="1"/>
</dbReference>
<dbReference type="Proteomes" id="UP000228535">
    <property type="component" value="Unassembled WGS sequence"/>
</dbReference>
<reference evidence="5 6" key="1">
    <citation type="submission" date="2017-11" db="EMBL/GenBank/DDBJ databases">
        <title>Genomic Encyclopedia of Archaeal and Bacterial Type Strains, Phase II (KMG-II): From Individual Species to Whole Genera.</title>
        <authorList>
            <person name="Goeker M."/>
        </authorList>
    </citation>
    <scope>NUCLEOTIDE SEQUENCE [LARGE SCALE GENOMIC DNA]</scope>
    <source>
        <strain evidence="5 6">DSM 11115</strain>
    </source>
</reference>
<evidence type="ECO:0000313" key="5">
    <source>
        <dbReference type="EMBL" id="PJJ60449.1"/>
    </source>
</evidence>
<evidence type="ECO:0000259" key="4">
    <source>
        <dbReference type="PROSITE" id="PS51118"/>
    </source>
</evidence>
<dbReference type="InterPro" id="IPR002577">
    <property type="entry name" value="HTH_HxlR"/>
</dbReference>
<dbReference type="PROSITE" id="PS51118">
    <property type="entry name" value="HTH_HXLR"/>
    <property type="match status" value="1"/>
</dbReference>
<evidence type="ECO:0000256" key="3">
    <source>
        <dbReference type="ARBA" id="ARBA00023163"/>
    </source>
</evidence>
<dbReference type="GO" id="GO:0003677">
    <property type="term" value="F:DNA binding"/>
    <property type="evidence" value="ECO:0007669"/>
    <property type="project" value="UniProtKB-KW"/>
</dbReference>
<dbReference type="InterPro" id="IPR036390">
    <property type="entry name" value="WH_DNA-bd_sf"/>
</dbReference>
<accession>A0A2M9BR73</accession>
<sequence>MSPNRYNPDSGFPKDTGILKATRLIYNDLYTMSSLAPHQPSPQECSTAMRSVRDALDLIGGKWKLPIIVALSNGPRRFKQLQREVLGITAKMLSKELKELEMNNLLTRQVQADAAPVAVIYTLAPYGETLFPVIGALHNWGQLHRRHIMHPGQAETVAEPTPTARPEPVFS</sequence>
<keyword evidence="6" id="KW-1185">Reference proteome</keyword>
<dbReference type="AlphaFoldDB" id="A0A2M9BR73"/>
<dbReference type="PANTHER" id="PTHR33204:SF29">
    <property type="entry name" value="TRANSCRIPTIONAL REGULATOR"/>
    <property type="match status" value="1"/>
</dbReference>
<proteinExistence type="predicted"/>
<feature type="domain" description="HTH hxlR-type" evidence="4">
    <location>
        <begin position="45"/>
        <end position="149"/>
    </location>
</feature>
<dbReference type="Pfam" id="PF01638">
    <property type="entry name" value="HxlR"/>
    <property type="match status" value="1"/>
</dbReference>
<gene>
    <name evidence="5" type="ORF">CLV45_1876</name>
</gene>
<evidence type="ECO:0000256" key="2">
    <source>
        <dbReference type="ARBA" id="ARBA00023125"/>
    </source>
</evidence>
<dbReference type="InterPro" id="IPR036388">
    <property type="entry name" value="WH-like_DNA-bd_sf"/>
</dbReference>
<keyword evidence="1" id="KW-0805">Transcription regulation</keyword>
<dbReference type="EMBL" id="PGFA01000001">
    <property type="protein sequence ID" value="PJJ60449.1"/>
    <property type="molecule type" value="Genomic_DNA"/>
</dbReference>
<dbReference type="Gene3D" id="1.10.10.10">
    <property type="entry name" value="Winged helix-like DNA-binding domain superfamily/Winged helix DNA-binding domain"/>
    <property type="match status" value="1"/>
</dbReference>
<dbReference type="PANTHER" id="PTHR33204">
    <property type="entry name" value="TRANSCRIPTIONAL REGULATOR, MARR FAMILY"/>
    <property type="match status" value="1"/>
</dbReference>
<keyword evidence="3" id="KW-0804">Transcription</keyword>
<organism evidence="5 6">
    <name type="scientific">Hymenobacter chitinivorans DSM 11115</name>
    <dbReference type="NCBI Taxonomy" id="1121954"/>
    <lineage>
        <taxon>Bacteria</taxon>
        <taxon>Pseudomonadati</taxon>
        <taxon>Bacteroidota</taxon>
        <taxon>Cytophagia</taxon>
        <taxon>Cytophagales</taxon>
        <taxon>Hymenobacteraceae</taxon>
        <taxon>Hymenobacter</taxon>
    </lineage>
</organism>
<evidence type="ECO:0000256" key="1">
    <source>
        <dbReference type="ARBA" id="ARBA00023015"/>
    </source>
</evidence>
<evidence type="ECO:0000313" key="6">
    <source>
        <dbReference type="Proteomes" id="UP000228535"/>
    </source>
</evidence>
<name>A0A2M9BR73_9BACT</name>
<comment type="caution">
    <text evidence="5">The sequence shown here is derived from an EMBL/GenBank/DDBJ whole genome shotgun (WGS) entry which is preliminary data.</text>
</comment>
<protein>
    <submittedName>
        <fullName evidence="5">DNA-binding HxlR family transcriptional regulator</fullName>
    </submittedName>
</protein>